<gene>
    <name evidence="2" type="ORF">GDO81_006379</name>
</gene>
<protein>
    <submittedName>
        <fullName evidence="2">Uncharacterized protein</fullName>
    </submittedName>
</protein>
<evidence type="ECO:0000313" key="3">
    <source>
        <dbReference type="Proteomes" id="UP000824782"/>
    </source>
</evidence>
<name>A0AAV7CZE2_ENGPU</name>
<evidence type="ECO:0000256" key="1">
    <source>
        <dbReference type="SAM" id="MobiDB-lite"/>
    </source>
</evidence>
<dbReference type="EMBL" id="WNYA01000002">
    <property type="protein sequence ID" value="KAG8589403.1"/>
    <property type="molecule type" value="Genomic_DNA"/>
</dbReference>
<reference evidence="2" key="1">
    <citation type="thesis" date="2020" institute="ProQuest LLC" country="789 East Eisenhower Parkway, Ann Arbor, MI, USA">
        <title>Comparative Genomics and Chromosome Evolution.</title>
        <authorList>
            <person name="Mudd A.B."/>
        </authorList>
    </citation>
    <scope>NUCLEOTIDE SEQUENCE</scope>
    <source>
        <strain evidence="2">237g6f4</strain>
        <tissue evidence="2">Blood</tissue>
    </source>
</reference>
<dbReference type="AlphaFoldDB" id="A0AAV7CZE2"/>
<sequence>MRQVRGGGYRTHSPGHIRRTPLPAPWSRSADLSCLRPPDGPMTAQSPGWMRMLDDAGMCRHDGRCSAALSRCWDRAHCQAALEVNRTRCSVTGCQGAVPLFVHRIRAETCVRVPEDRAERAPALQLLWGVRAPVWRGVGMDGSGTMHGPIAREHKAICAHHHQSPLPGLLAAQMEGHVTGAYIHMMCYSGHDYICHHYPYKETCCISDLYYQSIVLYTEPASYTAPRRQ</sequence>
<organism evidence="2 3">
    <name type="scientific">Engystomops pustulosus</name>
    <name type="common">Tungara frog</name>
    <name type="synonym">Physalaemus pustulosus</name>
    <dbReference type="NCBI Taxonomy" id="76066"/>
    <lineage>
        <taxon>Eukaryota</taxon>
        <taxon>Metazoa</taxon>
        <taxon>Chordata</taxon>
        <taxon>Craniata</taxon>
        <taxon>Vertebrata</taxon>
        <taxon>Euteleostomi</taxon>
        <taxon>Amphibia</taxon>
        <taxon>Batrachia</taxon>
        <taxon>Anura</taxon>
        <taxon>Neobatrachia</taxon>
        <taxon>Hyloidea</taxon>
        <taxon>Leptodactylidae</taxon>
        <taxon>Leiuperinae</taxon>
        <taxon>Engystomops</taxon>
    </lineage>
</organism>
<dbReference type="Proteomes" id="UP000824782">
    <property type="component" value="Unassembled WGS sequence"/>
</dbReference>
<feature type="region of interest" description="Disordered" evidence="1">
    <location>
        <begin position="1"/>
        <end position="22"/>
    </location>
</feature>
<evidence type="ECO:0000313" key="2">
    <source>
        <dbReference type="EMBL" id="KAG8589403.1"/>
    </source>
</evidence>
<keyword evidence="3" id="KW-1185">Reference proteome</keyword>
<comment type="caution">
    <text evidence="2">The sequence shown here is derived from an EMBL/GenBank/DDBJ whole genome shotgun (WGS) entry which is preliminary data.</text>
</comment>
<accession>A0AAV7CZE2</accession>
<proteinExistence type="predicted"/>